<accession>A0ABU7BZW9</accession>
<proteinExistence type="predicted"/>
<protein>
    <submittedName>
        <fullName evidence="1">Uncharacterized protein</fullName>
    </submittedName>
</protein>
<evidence type="ECO:0000313" key="2">
    <source>
        <dbReference type="Proteomes" id="UP001345963"/>
    </source>
</evidence>
<organism evidence="1 2">
    <name type="scientific">Ataeniobius toweri</name>
    <dbReference type="NCBI Taxonomy" id="208326"/>
    <lineage>
        <taxon>Eukaryota</taxon>
        <taxon>Metazoa</taxon>
        <taxon>Chordata</taxon>
        <taxon>Craniata</taxon>
        <taxon>Vertebrata</taxon>
        <taxon>Euteleostomi</taxon>
        <taxon>Actinopterygii</taxon>
        <taxon>Neopterygii</taxon>
        <taxon>Teleostei</taxon>
        <taxon>Neoteleostei</taxon>
        <taxon>Acanthomorphata</taxon>
        <taxon>Ovalentaria</taxon>
        <taxon>Atherinomorphae</taxon>
        <taxon>Cyprinodontiformes</taxon>
        <taxon>Goodeidae</taxon>
        <taxon>Ataeniobius</taxon>
    </lineage>
</organism>
<gene>
    <name evidence="1" type="ORF">ATANTOWER_018889</name>
</gene>
<keyword evidence="2" id="KW-1185">Reference proteome</keyword>
<dbReference type="EMBL" id="JAHUTI010072778">
    <property type="protein sequence ID" value="MED6256046.1"/>
    <property type="molecule type" value="Genomic_DNA"/>
</dbReference>
<reference evidence="1 2" key="1">
    <citation type="submission" date="2021-07" db="EMBL/GenBank/DDBJ databases">
        <authorList>
            <person name="Palmer J.M."/>
        </authorList>
    </citation>
    <scope>NUCLEOTIDE SEQUENCE [LARGE SCALE GENOMIC DNA]</scope>
    <source>
        <strain evidence="1 2">AT_MEX2019</strain>
        <tissue evidence="1">Muscle</tissue>
    </source>
</reference>
<dbReference type="Proteomes" id="UP001345963">
    <property type="component" value="Unassembled WGS sequence"/>
</dbReference>
<comment type="caution">
    <text evidence="1">The sequence shown here is derived from an EMBL/GenBank/DDBJ whole genome shotgun (WGS) entry which is preliminary data.</text>
</comment>
<evidence type="ECO:0000313" key="1">
    <source>
        <dbReference type="EMBL" id="MED6256046.1"/>
    </source>
</evidence>
<name>A0ABU7BZW9_9TELE</name>
<sequence>MPLCVCTKQEEERQDINTTHTHTHTHWTGRDECKIEQPLKSHHTKKIFQSVAAGPSQPRLKVFPHMMQGDMKSCFESDCYKQYLWPEYLEKEDSSYRFACRNFSLPNTRICFHIVVKIQQPVREAFQLLK</sequence>